<dbReference type="InterPro" id="IPR030395">
    <property type="entry name" value="GP_PDE_dom"/>
</dbReference>
<evidence type="ECO:0000313" key="2">
    <source>
        <dbReference type="EMBL" id="MDT0441066.1"/>
    </source>
</evidence>
<dbReference type="PROSITE" id="PS50007">
    <property type="entry name" value="PIPLC_X_DOMAIN"/>
    <property type="match status" value="1"/>
</dbReference>
<protein>
    <submittedName>
        <fullName evidence="2">Glycerophosphodiester phosphodiesterase</fullName>
    </submittedName>
</protein>
<evidence type="ECO:0000313" key="3">
    <source>
        <dbReference type="Proteomes" id="UP001183615"/>
    </source>
</evidence>
<dbReference type="RefSeq" id="WP_311614561.1">
    <property type="nucleotide sequence ID" value="NZ_JAVREV010000001.1"/>
</dbReference>
<dbReference type="SUPFAM" id="SSF51695">
    <property type="entry name" value="PLC-like phosphodiesterases"/>
    <property type="match status" value="1"/>
</dbReference>
<name>A0ABU2RWE5_9ACTN</name>
<dbReference type="Proteomes" id="UP001183615">
    <property type="component" value="Unassembled WGS sequence"/>
</dbReference>
<dbReference type="EMBL" id="JAVREV010000001">
    <property type="protein sequence ID" value="MDT0441066.1"/>
    <property type="molecule type" value="Genomic_DNA"/>
</dbReference>
<reference evidence="3" key="1">
    <citation type="submission" date="2023-07" db="EMBL/GenBank/DDBJ databases">
        <title>30 novel species of actinomycetes from the DSMZ collection.</title>
        <authorList>
            <person name="Nouioui I."/>
        </authorList>
    </citation>
    <scope>NUCLEOTIDE SEQUENCE [LARGE SCALE GENOMIC DNA]</scope>
    <source>
        <strain evidence="3">DSM 41886</strain>
    </source>
</reference>
<comment type="caution">
    <text evidence="2">The sequence shown here is derived from an EMBL/GenBank/DDBJ whole genome shotgun (WGS) entry which is preliminary data.</text>
</comment>
<organism evidence="2 3">
    <name type="scientific">Streptomyces johnsoniae</name>
    <dbReference type="NCBI Taxonomy" id="3075532"/>
    <lineage>
        <taxon>Bacteria</taxon>
        <taxon>Bacillati</taxon>
        <taxon>Actinomycetota</taxon>
        <taxon>Actinomycetes</taxon>
        <taxon>Kitasatosporales</taxon>
        <taxon>Streptomycetaceae</taxon>
        <taxon>Streptomyces</taxon>
    </lineage>
</organism>
<keyword evidence="3" id="KW-1185">Reference proteome</keyword>
<dbReference type="PROSITE" id="PS51704">
    <property type="entry name" value="GP_PDE"/>
    <property type="match status" value="1"/>
</dbReference>
<dbReference type="CDD" id="cd08556">
    <property type="entry name" value="GDPD"/>
    <property type="match status" value="1"/>
</dbReference>
<feature type="domain" description="GP-PDE" evidence="1">
    <location>
        <begin position="4"/>
        <end position="224"/>
    </location>
</feature>
<sequence length="231" mass="24163">MAGVTAVAHRGDPYLARENTLASFTSAIAAGADAIELDVRLTADGVPVVLHDPTLERLWGHRAAVADRTAAEVAALTGGGVPTLAAALAVIAPVRTLIDLPERSPALAGAAVAAVRAAGAADRVYYCGDPGALRAVRAADGSAEIALTWKRTGRPRPSLLAELRPRWLNYRFGLVTRDTVERAVAEGYEVAAWTADSRRTMRRLAALGVTAITTNRIATLRAVLADGARRG</sequence>
<evidence type="ECO:0000259" key="1">
    <source>
        <dbReference type="PROSITE" id="PS51704"/>
    </source>
</evidence>
<dbReference type="PANTHER" id="PTHR46211">
    <property type="entry name" value="GLYCEROPHOSPHORYL DIESTER PHOSPHODIESTERASE"/>
    <property type="match status" value="1"/>
</dbReference>
<dbReference type="InterPro" id="IPR017946">
    <property type="entry name" value="PLC-like_Pdiesterase_TIM-brl"/>
</dbReference>
<proteinExistence type="predicted"/>
<dbReference type="Pfam" id="PF03009">
    <property type="entry name" value="GDPD"/>
    <property type="match status" value="1"/>
</dbReference>
<dbReference type="PANTHER" id="PTHR46211:SF1">
    <property type="entry name" value="GLYCEROPHOSPHODIESTER PHOSPHODIESTERASE, CYTOPLASMIC"/>
    <property type="match status" value="1"/>
</dbReference>
<accession>A0ABU2RWE5</accession>
<dbReference type="Gene3D" id="3.20.20.190">
    <property type="entry name" value="Phosphatidylinositol (PI) phosphodiesterase"/>
    <property type="match status" value="1"/>
</dbReference>
<gene>
    <name evidence="2" type="ORF">RM779_00405</name>
</gene>